<sequence length="406" mass="47206">MKRNINTIKLTKSYIESKISQELIISKYLNIPIETVIKCIDKNTLIPSVFRDDDKNGSMGIQYNSKGKIKVRDFGGFGFFGDVYDVVAYTLSIICGRKIEPNNKQDFYFILKHIAYTFSDLIDNKTVDENLTETINNAINIGKKRRAIIEIVPRSWNKSDKQYWNNLGVNLSYLNAHFVIPVDQYYVDRGVDSTPKYYYKSKDPCYAYMLGQNNKGINFIKLYFPNRNKATECKFITNCNVLEGLINLELNNYDYILITKSSKDRLSIGSYLSSQPFYGGTKSQLNIGIINLPSENYHLTNQEYDWLRNKLSSGGMIISLLDFDYTGRIGAKYMYDMYNIPYIFITRGEFGLPNYKDCKDFAELVTKYTKEEIIQFINETITYIKIKYGTENVSSFERWSDLPYFM</sequence>
<evidence type="ECO:0000313" key="1">
    <source>
        <dbReference type="EMBL" id="XCO00605.1"/>
    </source>
</evidence>
<accession>A0AAU8MGP7</accession>
<proteinExistence type="predicted"/>
<dbReference type="EMBL" id="PP965500">
    <property type="protein sequence ID" value="XCO00605.1"/>
    <property type="molecule type" value="Genomic_DNA"/>
</dbReference>
<name>A0AAU8MGP7_9CAUD</name>
<protein>
    <submittedName>
        <fullName evidence="1">DNA primase</fullName>
    </submittedName>
</protein>
<organism evidence="1">
    <name type="scientific">Geladintestivirus 2</name>
    <dbReference type="NCBI Taxonomy" id="3233134"/>
    <lineage>
        <taxon>Viruses</taxon>
        <taxon>Duplodnaviria</taxon>
        <taxon>Heunggongvirae</taxon>
        <taxon>Uroviricota</taxon>
        <taxon>Caudoviricetes</taxon>
        <taxon>Crassvirales</taxon>
    </lineage>
</organism>
<reference evidence="1" key="1">
    <citation type="submission" date="2024-06" db="EMBL/GenBank/DDBJ databases">
        <title>Intestivirid acquisition increases across infancy in a wild primate population.</title>
        <authorList>
            <person name="Schneider-Creas I.A."/>
            <person name="Moya I.L."/>
            <person name="Chiou K.L."/>
            <person name="Baniel A."/>
            <person name="Azanaw Haile A."/>
            <person name="Kebede F."/>
            <person name="Abebe B."/>
            <person name="Snyder-Mackler N."/>
            <person name="Varsani A."/>
        </authorList>
    </citation>
    <scope>NUCLEOTIDE SEQUENCE</scope>
    <source>
        <strain evidence="1">Int_RNL_2018_0288_CRY</strain>
    </source>
</reference>